<dbReference type="KEGG" id="vg:40100912"/>
<name>A0A2C9CY53_9CAUD</name>
<reference evidence="2 4" key="3">
    <citation type="submission" date="2019-06" db="EMBL/GenBank/DDBJ databases">
        <authorList>
            <person name="Bower L."/>
            <person name="Leinonen R."/>
        </authorList>
    </citation>
    <scope>NUCLEOTIDE SEQUENCE [LARGE SCALE GENOMIC DNA]</scope>
</reference>
<dbReference type="RefSeq" id="YP_009624104.1">
    <property type="nucleotide sequence ID" value="NC_042116.1"/>
</dbReference>
<evidence type="ECO:0000313" key="3">
    <source>
        <dbReference type="Proteomes" id="UP000240931"/>
    </source>
</evidence>
<sequence length="113" mass="13050">MALYKKGDEVCFIYENKILTGIIKTTGKLYGITIPSGEVLYASLKYIAAIDAKFSIVESDPFFSNYKNLRIDFTTYISRNKTWENWVNKESWIQEAFDPINLCLKVTIYGLEI</sequence>
<evidence type="ECO:0000313" key="4">
    <source>
        <dbReference type="Proteomes" id="UP000317227"/>
    </source>
</evidence>
<accession>A0A2C9CY53</accession>
<dbReference type="OrthoDB" id="35080at10239"/>
<reference evidence="3" key="1">
    <citation type="submission" date="2017-10" db="EMBL/GenBank/DDBJ databases">
        <authorList>
            <person name="Skurnik M."/>
        </authorList>
    </citation>
    <scope>NUCLEOTIDE SEQUENCE [LARGE SCALE GENOMIC DNA]</scope>
</reference>
<dbReference type="Proteomes" id="UP000317227">
    <property type="component" value="Segment"/>
</dbReference>
<dbReference type="Proteomes" id="UP000240931">
    <property type="component" value="Segment"/>
</dbReference>
<dbReference type="GeneID" id="40100912"/>
<organism evidence="1 3">
    <name type="scientific">Yersinia phage fHe-Yen9-04</name>
    <dbReference type="NCBI Taxonomy" id="2052742"/>
    <lineage>
        <taxon>Viruses</taxon>
        <taxon>Duplodnaviria</taxon>
        <taxon>Heunggongvirae</taxon>
        <taxon>Uroviricota</taxon>
        <taxon>Caudoviricetes</taxon>
        <taxon>Eneladusvirus</taxon>
        <taxon>Eneladusvirus Yen904</taxon>
    </lineage>
</organism>
<evidence type="ECO:0000313" key="2">
    <source>
        <dbReference type="EMBL" id="VUE36540.1"/>
    </source>
</evidence>
<gene>
    <name evidence="1" type="primary">g494</name>
</gene>
<evidence type="ECO:0000313" key="1">
    <source>
        <dbReference type="EMBL" id="SOK58771.1"/>
    </source>
</evidence>
<protein>
    <recommendedName>
        <fullName evidence="5">Phage protein</fullName>
    </recommendedName>
</protein>
<keyword evidence="3" id="KW-1185">Reference proteome</keyword>
<dbReference type="EMBL" id="LR596615">
    <property type="protein sequence ID" value="VUE36540.1"/>
    <property type="molecule type" value="Genomic_DNA"/>
</dbReference>
<evidence type="ECO:0008006" key="5">
    <source>
        <dbReference type="Google" id="ProtNLM"/>
    </source>
</evidence>
<proteinExistence type="predicted"/>
<reference evidence="1" key="2">
    <citation type="submission" date="2017-10" db="EMBL/GenBank/DDBJ databases">
        <authorList>
            <person name="Banno H."/>
            <person name="Chua N.-H."/>
        </authorList>
    </citation>
    <scope>NUCLEOTIDE SEQUENCE [LARGE SCALE GENOMIC DNA]</scope>
</reference>
<dbReference type="EMBL" id="LT960551">
    <property type="protein sequence ID" value="SOK58771.1"/>
    <property type="molecule type" value="Genomic_DNA"/>
</dbReference>